<dbReference type="AlphaFoldDB" id="A0AAN6GNP9"/>
<dbReference type="SUPFAM" id="SSF141086">
    <property type="entry name" value="Agglutinin HPA-like"/>
    <property type="match status" value="1"/>
</dbReference>
<sequence>MSLLLAPYNNAMRLGQGFNSYTQQICIDDAVLIDPQRDENVVNNSGLTMKMLAAQTGSISALAHIPGLVNADPTLPQSNAPNGSSRPGPATVSFDTSTQIQKSTMLTKIGVQTSDQAGSGKNDSQQQPDGQPLRTKEQIRQQERDAVLNDAASLKAMSLDELIATLNDIKKKTDDGLASGTQDVRMKPGTQELAWSSQQAAGPGQIVTYSSRFVNKLSEITDEMSISGSLSIKYGGIGGSGSGAFMEAEKFYDSDLNFFVSVKVINQTINFKDASTFNPLRSCMKDQQKFNDTYGDSFISGFLEGGEFNALVCIKVHNESKKRDIQAEAKIAIGAGPVEVSAAGSLKLAEENISNNSETTIYVRWCGGGNIKPYDDEWTIDSVKAAASRFPSLVGLFPQRTYAVLTKYETLRSYMMLKPVKLSPLRYEVAQLYTNMLLDAYMEYKAIMKGIGSDIGDIQSGLKEIKTDDPVPALERPTSLVDAKLDFFAKTLEGLDDARRAIRNQMNIIIREVDALTDRPEIASDTKRKQPYIGPVTFKMLVPTVNVRGQRARPNASPMDMQRINELSDPKTAPVDTSDPDAPPLFNPNTTPLRLSAEEQAKVHDLEWASYGIGTSYQVSAPVGDPDMGSSGFCTLDFAQSGEVLSDVSLLVDGQGRLSSIALGYNNGLIVSFGKSTSQDDLDAVPEERKLLNIDPVGERIVSGKIQILEYKDSEQKPRQRVVGVSLSITESRKVEYMWKPPSPDVGNITVQQFGIPTSDLKLAGLWGRMQESDPDAGIVRLGFIWGSAIIPASDDPLNPGGRPKHITSLSNTFTPKTTETNEVRFPYQLLGVPRLLAAPHILRSSLKDSNDKVDCLQMSVTTSNITAVGLNIDVKTRTDKDGIFVNWLVLPEPESCATNDGELEFAGVQDGHSVEQNITFLRPFPDGKDLPVIQCWFTSLNVKPKDSPDGTIHIRVRVVPDTCTTKGARLVVEALDGTRVLENIKVGWLAHTQPSKANADLVSGSLTINDPGNNTNQTIKLESTLTDKPLSQFIGLNEVRAELKHPISFATKVMPETTGSQLHMNVGPLGSSEVSVLGLSWVLAM</sequence>
<protein>
    <submittedName>
        <fullName evidence="2">Uncharacterized protein</fullName>
    </submittedName>
</protein>
<dbReference type="InterPro" id="IPR037221">
    <property type="entry name" value="H-type_lectin_dom_sf"/>
</dbReference>
<comment type="caution">
    <text evidence="2">The sequence shown here is derived from an EMBL/GenBank/DDBJ whole genome shotgun (WGS) entry which is preliminary data.</text>
</comment>
<reference evidence="2" key="1">
    <citation type="journal article" date="2023" name="PhytoFront">
        <title>Draft Genome Resources of Seven Strains of Tilletia horrida, Causal Agent of Kernel Smut of Rice.</title>
        <authorList>
            <person name="Khanal S."/>
            <person name="Antony Babu S."/>
            <person name="Zhou X.G."/>
        </authorList>
    </citation>
    <scope>NUCLEOTIDE SEQUENCE</scope>
    <source>
        <strain evidence="2">TX6</strain>
    </source>
</reference>
<dbReference type="Gene3D" id="2.60.40.2080">
    <property type="match status" value="1"/>
</dbReference>
<proteinExistence type="predicted"/>
<organism evidence="2 3">
    <name type="scientific">Tilletia horrida</name>
    <dbReference type="NCBI Taxonomy" id="155126"/>
    <lineage>
        <taxon>Eukaryota</taxon>
        <taxon>Fungi</taxon>
        <taxon>Dikarya</taxon>
        <taxon>Basidiomycota</taxon>
        <taxon>Ustilaginomycotina</taxon>
        <taxon>Exobasidiomycetes</taxon>
        <taxon>Tilletiales</taxon>
        <taxon>Tilletiaceae</taxon>
        <taxon>Tilletia</taxon>
    </lineage>
</organism>
<dbReference type="EMBL" id="JAPDMZ010000118">
    <property type="protein sequence ID" value="KAK0549210.1"/>
    <property type="molecule type" value="Genomic_DNA"/>
</dbReference>
<feature type="compositionally biased region" description="Polar residues" evidence="1">
    <location>
        <begin position="75"/>
        <end position="85"/>
    </location>
</feature>
<keyword evidence="3" id="KW-1185">Reference proteome</keyword>
<evidence type="ECO:0000313" key="2">
    <source>
        <dbReference type="EMBL" id="KAK0549210.1"/>
    </source>
</evidence>
<accession>A0AAN6GNP9</accession>
<evidence type="ECO:0000256" key="1">
    <source>
        <dbReference type="SAM" id="MobiDB-lite"/>
    </source>
</evidence>
<gene>
    <name evidence="2" type="ORF">OC846_004164</name>
</gene>
<name>A0AAN6GNP9_9BASI</name>
<dbReference type="Proteomes" id="UP001176517">
    <property type="component" value="Unassembled WGS sequence"/>
</dbReference>
<evidence type="ECO:0000313" key="3">
    <source>
        <dbReference type="Proteomes" id="UP001176517"/>
    </source>
</evidence>
<feature type="region of interest" description="Disordered" evidence="1">
    <location>
        <begin position="73"/>
        <end position="94"/>
    </location>
</feature>
<feature type="region of interest" description="Disordered" evidence="1">
    <location>
        <begin position="114"/>
        <end position="141"/>
    </location>
</feature>
<feature type="compositionally biased region" description="Polar residues" evidence="1">
    <location>
        <begin position="114"/>
        <end position="129"/>
    </location>
</feature>